<dbReference type="Proteomes" id="UP000568380">
    <property type="component" value="Unassembled WGS sequence"/>
</dbReference>
<evidence type="ECO:0000256" key="3">
    <source>
        <dbReference type="PROSITE-ProRule" id="PRU00023"/>
    </source>
</evidence>
<name>A0A7W8A0Y5_9ACTN</name>
<dbReference type="SUPFAM" id="SSF48403">
    <property type="entry name" value="Ankyrin repeat"/>
    <property type="match status" value="1"/>
</dbReference>
<evidence type="ECO:0000313" key="5">
    <source>
        <dbReference type="Proteomes" id="UP000568380"/>
    </source>
</evidence>
<sequence>MSADWSDMGWDAWGDLGTVRARLAAGASPDADIFYGQTALQLAAERGSPEVVAALAARSADVDAVAEGRTALWSAVYANRADNARVLAEAGANPWLPMMNGWPPGRLALAGPTPGLFPRPDGQPGLTDEESAFVTRARGLIAALADITDDGHSVTCVAGIDAAEAVRRLEATPATDEEIEDIYEDPFDDMDEILKVLGVTDVPGGCVVAQPWGYGADMPGVQKALSAGTRCYGLYANPKSGNQGSAAVDGDIVEWDTHPGGGDTDESEPTEEILQAYLLQGHAEAELCFRAGLLPADSRSITGTPDLWVKLPDGDHWS</sequence>
<evidence type="ECO:0000256" key="2">
    <source>
        <dbReference type="ARBA" id="ARBA00023043"/>
    </source>
</evidence>
<keyword evidence="5" id="KW-1185">Reference proteome</keyword>
<accession>A0A7W8A0Y5</accession>
<dbReference type="EMBL" id="JACHIN010000003">
    <property type="protein sequence ID" value="MBB5077492.1"/>
    <property type="molecule type" value="Genomic_DNA"/>
</dbReference>
<evidence type="ECO:0000313" key="4">
    <source>
        <dbReference type="EMBL" id="MBB5077492.1"/>
    </source>
</evidence>
<proteinExistence type="predicted"/>
<protein>
    <recommendedName>
        <fullName evidence="6">Ankyrin repeat domain-containing protein</fullName>
    </recommendedName>
</protein>
<reference evidence="4 5" key="1">
    <citation type="submission" date="2020-08" db="EMBL/GenBank/DDBJ databases">
        <title>Genomic Encyclopedia of Type Strains, Phase IV (KMG-IV): sequencing the most valuable type-strain genomes for metagenomic binning, comparative biology and taxonomic classification.</title>
        <authorList>
            <person name="Goeker M."/>
        </authorList>
    </citation>
    <scope>NUCLEOTIDE SEQUENCE [LARGE SCALE GENOMIC DNA]</scope>
    <source>
        <strain evidence="4 5">DSM 45385</strain>
    </source>
</reference>
<dbReference type="SMART" id="SM00248">
    <property type="entry name" value="ANK"/>
    <property type="match status" value="2"/>
</dbReference>
<dbReference type="PANTHER" id="PTHR24166">
    <property type="entry name" value="ROLLING PEBBLES, ISOFORM B"/>
    <property type="match status" value="1"/>
</dbReference>
<dbReference type="InterPro" id="IPR036770">
    <property type="entry name" value="Ankyrin_rpt-contain_sf"/>
</dbReference>
<dbReference type="Pfam" id="PF12796">
    <property type="entry name" value="Ank_2"/>
    <property type="match status" value="1"/>
</dbReference>
<dbReference type="InterPro" id="IPR002110">
    <property type="entry name" value="Ankyrin_rpt"/>
</dbReference>
<comment type="caution">
    <text evidence="4">The sequence shown here is derived from an EMBL/GenBank/DDBJ whole genome shotgun (WGS) entry which is preliminary data.</text>
</comment>
<feature type="repeat" description="ANK" evidence="3">
    <location>
        <begin position="35"/>
        <end position="67"/>
    </location>
</feature>
<dbReference type="PANTHER" id="PTHR24166:SF48">
    <property type="entry name" value="PROTEIN VAPYRIN"/>
    <property type="match status" value="1"/>
</dbReference>
<keyword evidence="1" id="KW-0677">Repeat</keyword>
<dbReference type="Gene3D" id="1.25.40.20">
    <property type="entry name" value="Ankyrin repeat-containing domain"/>
    <property type="match status" value="1"/>
</dbReference>
<keyword evidence="2 3" id="KW-0040">ANK repeat</keyword>
<dbReference type="PROSITE" id="PS50297">
    <property type="entry name" value="ANK_REP_REGION"/>
    <property type="match status" value="1"/>
</dbReference>
<evidence type="ECO:0008006" key="6">
    <source>
        <dbReference type="Google" id="ProtNLM"/>
    </source>
</evidence>
<organism evidence="4 5">
    <name type="scientific">Nonomuraea endophytica</name>
    <dbReference type="NCBI Taxonomy" id="714136"/>
    <lineage>
        <taxon>Bacteria</taxon>
        <taxon>Bacillati</taxon>
        <taxon>Actinomycetota</taxon>
        <taxon>Actinomycetes</taxon>
        <taxon>Streptosporangiales</taxon>
        <taxon>Streptosporangiaceae</taxon>
        <taxon>Nonomuraea</taxon>
    </lineage>
</organism>
<dbReference type="RefSeq" id="WP_184961337.1">
    <property type="nucleotide sequence ID" value="NZ_JACHIN010000003.1"/>
</dbReference>
<dbReference type="InterPro" id="IPR050889">
    <property type="entry name" value="Dendritic_Spine_Reg/Scaffold"/>
</dbReference>
<evidence type="ECO:0000256" key="1">
    <source>
        <dbReference type="ARBA" id="ARBA00022737"/>
    </source>
</evidence>
<dbReference type="AlphaFoldDB" id="A0A7W8A0Y5"/>
<gene>
    <name evidence="4" type="ORF">HNR40_002965</name>
</gene>
<dbReference type="PROSITE" id="PS50088">
    <property type="entry name" value="ANK_REPEAT"/>
    <property type="match status" value="1"/>
</dbReference>